<comment type="caution">
    <text evidence="1">The sequence shown here is derived from an EMBL/GenBank/DDBJ whole genome shotgun (WGS) entry which is preliminary data.</text>
</comment>
<sequence>MGPVDPCEQALLCIRISKAQARKMTEWLEGQVLGKLDRAKRIEEREATITPTVYLMRGKGLAYTELLKLLEGVVNK</sequence>
<accession>X1L3U4</accession>
<dbReference type="EMBL" id="BARV01007854">
    <property type="protein sequence ID" value="GAI13643.1"/>
    <property type="molecule type" value="Genomic_DNA"/>
</dbReference>
<proteinExistence type="predicted"/>
<protein>
    <submittedName>
        <fullName evidence="1">Uncharacterized protein</fullName>
    </submittedName>
</protein>
<name>X1L3U4_9ZZZZ</name>
<dbReference type="AlphaFoldDB" id="X1L3U4"/>
<reference evidence="1" key="1">
    <citation type="journal article" date="2014" name="Front. Microbiol.">
        <title>High frequency of phylogenetically diverse reductive dehalogenase-homologous genes in deep subseafloor sedimentary metagenomes.</title>
        <authorList>
            <person name="Kawai M."/>
            <person name="Futagami T."/>
            <person name="Toyoda A."/>
            <person name="Takaki Y."/>
            <person name="Nishi S."/>
            <person name="Hori S."/>
            <person name="Arai W."/>
            <person name="Tsubouchi T."/>
            <person name="Morono Y."/>
            <person name="Uchiyama I."/>
            <person name="Ito T."/>
            <person name="Fujiyama A."/>
            <person name="Inagaki F."/>
            <person name="Takami H."/>
        </authorList>
    </citation>
    <scope>NUCLEOTIDE SEQUENCE</scope>
    <source>
        <strain evidence="1">Expedition CK06-06</strain>
    </source>
</reference>
<evidence type="ECO:0000313" key="1">
    <source>
        <dbReference type="EMBL" id="GAI13643.1"/>
    </source>
</evidence>
<gene>
    <name evidence="1" type="ORF">S06H3_15926</name>
</gene>
<organism evidence="1">
    <name type="scientific">marine sediment metagenome</name>
    <dbReference type="NCBI Taxonomy" id="412755"/>
    <lineage>
        <taxon>unclassified sequences</taxon>
        <taxon>metagenomes</taxon>
        <taxon>ecological metagenomes</taxon>
    </lineage>
</organism>